<name>A0AA36IV24_9DINO</name>
<sequence length="238" mass="26106">MPLRLQRNGHALSSVWVPSRRASSASLRQHLLAPEATPEVGHPHEKEPEEKGRATEAPFEVGHPHENEPSEEKERPPAEEQPFEVVCAARSASSSSWSMVSGPQAEDANVQSEKDGQNHKDADLEAGASVKKTRSFIEGKHVHCFQLCCARMSCSWCLKMTIFLGFVQSTFLVGPLSRPLWIPISTQYAQRLQSRAQGAPDARPLALRTLEACEQNSDVGIPEAFAQHHDLASGPAEC</sequence>
<dbReference type="Proteomes" id="UP001178507">
    <property type="component" value="Unassembled WGS sequence"/>
</dbReference>
<reference evidence="2" key="1">
    <citation type="submission" date="2023-08" db="EMBL/GenBank/DDBJ databases">
        <authorList>
            <person name="Chen Y."/>
            <person name="Shah S."/>
            <person name="Dougan E. K."/>
            <person name="Thang M."/>
            <person name="Chan C."/>
        </authorList>
    </citation>
    <scope>NUCLEOTIDE SEQUENCE</scope>
</reference>
<feature type="compositionally biased region" description="Basic and acidic residues" evidence="1">
    <location>
        <begin position="62"/>
        <end position="78"/>
    </location>
</feature>
<feature type="compositionally biased region" description="Basic and acidic residues" evidence="1">
    <location>
        <begin position="41"/>
        <end position="54"/>
    </location>
</feature>
<evidence type="ECO:0000256" key="1">
    <source>
        <dbReference type="SAM" id="MobiDB-lite"/>
    </source>
</evidence>
<protein>
    <submittedName>
        <fullName evidence="2">Uncharacterized protein</fullName>
    </submittedName>
</protein>
<dbReference type="AlphaFoldDB" id="A0AA36IV24"/>
<comment type="caution">
    <text evidence="2">The sequence shown here is derived from an EMBL/GenBank/DDBJ whole genome shotgun (WGS) entry which is preliminary data.</text>
</comment>
<feature type="region of interest" description="Disordered" evidence="1">
    <location>
        <begin position="1"/>
        <end position="82"/>
    </location>
</feature>
<organism evidence="2 3">
    <name type="scientific">Effrenium voratum</name>
    <dbReference type="NCBI Taxonomy" id="2562239"/>
    <lineage>
        <taxon>Eukaryota</taxon>
        <taxon>Sar</taxon>
        <taxon>Alveolata</taxon>
        <taxon>Dinophyceae</taxon>
        <taxon>Suessiales</taxon>
        <taxon>Symbiodiniaceae</taxon>
        <taxon>Effrenium</taxon>
    </lineage>
</organism>
<proteinExistence type="predicted"/>
<evidence type="ECO:0000313" key="2">
    <source>
        <dbReference type="EMBL" id="CAJ1393418.1"/>
    </source>
</evidence>
<feature type="compositionally biased region" description="Basic and acidic residues" evidence="1">
    <location>
        <begin position="112"/>
        <end position="122"/>
    </location>
</feature>
<gene>
    <name evidence="2" type="ORF">EVOR1521_LOCUS18293</name>
</gene>
<keyword evidence="3" id="KW-1185">Reference proteome</keyword>
<dbReference type="EMBL" id="CAUJNA010002557">
    <property type="protein sequence ID" value="CAJ1393418.1"/>
    <property type="molecule type" value="Genomic_DNA"/>
</dbReference>
<evidence type="ECO:0000313" key="3">
    <source>
        <dbReference type="Proteomes" id="UP001178507"/>
    </source>
</evidence>
<accession>A0AA36IV24</accession>
<feature type="region of interest" description="Disordered" evidence="1">
    <location>
        <begin position="96"/>
        <end position="122"/>
    </location>
</feature>